<gene>
    <name evidence="1" type="ORF">NM208_g5558</name>
</gene>
<organism evidence="1 2">
    <name type="scientific">Fusarium decemcellulare</name>
    <dbReference type="NCBI Taxonomy" id="57161"/>
    <lineage>
        <taxon>Eukaryota</taxon>
        <taxon>Fungi</taxon>
        <taxon>Dikarya</taxon>
        <taxon>Ascomycota</taxon>
        <taxon>Pezizomycotina</taxon>
        <taxon>Sordariomycetes</taxon>
        <taxon>Hypocreomycetidae</taxon>
        <taxon>Hypocreales</taxon>
        <taxon>Nectriaceae</taxon>
        <taxon>Fusarium</taxon>
        <taxon>Fusarium decemcellulare species complex</taxon>
    </lineage>
</organism>
<sequence length="151" mass="16126">MRFFALVNFLAAATALPTALAPKDPGNAVNVAARDDAVSLEIRDPVPQPESEADHTIEAREVKSFPWPEDSFAVGNIAWQVRVTNLRSNKYKIEFFNSSPLNGWTFRYTVSAVGSGGAGVIAEKVLAPQVPGGSVEVAKTGDTVQVEVVQA</sequence>
<proteinExistence type="predicted"/>
<name>A0ACC1SGJ6_9HYPO</name>
<dbReference type="EMBL" id="JANRMS010000469">
    <property type="protein sequence ID" value="KAJ3539272.1"/>
    <property type="molecule type" value="Genomic_DNA"/>
</dbReference>
<dbReference type="Proteomes" id="UP001148629">
    <property type="component" value="Unassembled WGS sequence"/>
</dbReference>
<keyword evidence="2" id="KW-1185">Reference proteome</keyword>
<reference evidence="1" key="1">
    <citation type="submission" date="2022-08" db="EMBL/GenBank/DDBJ databases">
        <title>Genome Sequence of Fusarium decemcellulare.</title>
        <authorList>
            <person name="Buettner E."/>
        </authorList>
    </citation>
    <scope>NUCLEOTIDE SEQUENCE</scope>
    <source>
        <strain evidence="1">Babe19</strain>
    </source>
</reference>
<accession>A0ACC1SGJ6</accession>
<protein>
    <submittedName>
        <fullName evidence="1">Uncharacterized protein</fullName>
    </submittedName>
</protein>
<comment type="caution">
    <text evidence="1">The sequence shown here is derived from an EMBL/GenBank/DDBJ whole genome shotgun (WGS) entry which is preliminary data.</text>
</comment>
<evidence type="ECO:0000313" key="2">
    <source>
        <dbReference type="Proteomes" id="UP001148629"/>
    </source>
</evidence>
<evidence type="ECO:0000313" key="1">
    <source>
        <dbReference type="EMBL" id="KAJ3539272.1"/>
    </source>
</evidence>